<evidence type="ECO:0000313" key="1">
    <source>
        <dbReference type="EMBL" id="MFN6547209.1"/>
    </source>
</evidence>
<gene>
    <name evidence="1" type="ORF">ACK4CT_28830</name>
</gene>
<comment type="caution">
    <text evidence="1">The sequence shown here is derived from an EMBL/GenBank/DDBJ whole genome shotgun (WGS) entry which is preliminary data.</text>
</comment>
<sequence length="61" mass="6563">MCIIRNMQVVILPHSVAILGGGHRAYPLASSTFPALDLALALIYGEVIAELLDVDRTEISN</sequence>
<reference evidence="1 2" key="1">
    <citation type="submission" date="2024-12" db="EMBL/GenBank/DDBJ databases">
        <title>The coexistence of Mycolicibacterium septicum and Mycolicibacterium nivoides in clinical samples.</title>
        <authorList>
            <person name="Wang C."/>
            <person name="Feng Y."/>
            <person name="Zong Z."/>
        </authorList>
    </citation>
    <scope>NUCLEOTIDE SEQUENCE [LARGE SCALE GENOMIC DNA]</scope>
    <source>
        <strain evidence="1 2">120309</strain>
    </source>
</reference>
<name>A0ABW9LIY1_9MYCO</name>
<proteinExistence type="predicted"/>
<evidence type="ECO:0000313" key="2">
    <source>
        <dbReference type="Proteomes" id="UP001635816"/>
    </source>
</evidence>
<accession>A0ABW9LIY1</accession>
<dbReference type="RefSeq" id="WP_409545026.1">
    <property type="nucleotide sequence ID" value="NZ_JBKBDD010000014.1"/>
</dbReference>
<protein>
    <submittedName>
        <fullName evidence="1">Uncharacterized protein</fullName>
    </submittedName>
</protein>
<dbReference type="Proteomes" id="UP001635816">
    <property type="component" value="Unassembled WGS sequence"/>
</dbReference>
<keyword evidence="2" id="KW-1185">Reference proteome</keyword>
<dbReference type="EMBL" id="JBKBDD010000014">
    <property type="protein sequence ID" value="MFN6547209.1"/>
    <property type="molecule type" value="Genomic_DNA"/>
</dbReference>
<organism evidence="1 2">
    <name type="scientific">Mycolicibacterium nivoides</name>
    <dbReference type="NCBI Taxonomy" id="2487344"/>
    <lineage>
        <taxon>Bacteria</taxon>
        <taxon>Bacillati</taxon>
        <taxon>Actinomycetota</taxon>
        <taxon>Actinomycetes</taxon>
        <taxon>Mycobacteriales</taxon>
        <taxon>Mycobacteriaceae</taxon>
        <taxon>Mycolicibacterium</taxon>
    </lineage>
</organism>